<evidence type="ECO:0000259" key="2">
    <source>
        <dbReference type="Pfam" id="PF07687"/>
    </source>
</evidence>
<dbReference type="InterPro" id="IPR011650">
    <property type="entry name" value="Peptidase_M20_dimer"/>
</dbReference>
<dbReference type="EMBL" id="FQVY01000002">
    <property type="protein sequence ID" value="SHG06910.1"/>
    <property type="molecule type" value="Genomic_DNA"/>
</dbReference>
<dbReference type="SUPFAM" id="SSF53187">
    <property type="entry name" value="Zn-dependent exopeptidases"/>
    <property type="match status" value="1"/>
</dbReference>
<feature type="binding site" evidence="1">
    <location>
        <position position="162"/>
    </location>
    <ligand>
        <name>Mn(2+)</name>
        <dbReference type="ChEBI" id="CHEBI:29035"/>
        <label>2</label>
    </ligand>
</feature>
<dbReference type="Pfam" id="PF01546">
    <property type="entry name" value="Peptidase_M20"/>
    <property type="match status" value="1"/>
</dbReference>
<dbReference type="CDD" id="cd03886">
    <property type="entry name" value="M20_Acy1"/>
    <property type="match status" value="1"/>
</dbReference>
<evidence type="ECO:0000313" key="3">
    <source>
        <dbReference type="EMBL" id="MZL68813.1"/>
    </source>
</evidence>
<sequence length="388" mass="41763">MSVIKELSEKYESYAIDLRRELHAHPELSLQEEWTSARIVEELEKLGIPCEVVGPRNVVGLIDTGRAGRSIAIRADIDALPLTEEVELPFKSQFEGKMHACGHDAHAAMLVTISRILNETKEQFSGKVYLCFQVAEETGFGADDIVAYLQEKGGVDQVIATHIAGAAPVGTIWIPDGPMYAGNMGFKIVVHGVGGHGSRPDAAVDPIRPACEILQAIAAIPVNRHDPFKTLVVSPCTIHAGTKNNIIPGEAEIEGNIRFFAYGDGDAAVEEIRRMSEHLAAAQGCTVEVTSEAMAPYPVINNNEAAARGRALAAQQGLTVLPPADPQAASDNYANFLNAFPGFYTMLGAHSEMPGTSGNHHNPTFCLNEDCIKLGIAFMAEYAFAFLK</sequence>
<reference evidence="5" key="1">
    <citation type="submission" date="2016-11" db="EMBL/GenBank/DDBJ databases">
        <authorList>
            <person name="Jaros S."/>
            <person name="Januszkiewicz K."/>
            <person name="Wedrychowicz H."/>
        </authorList>
    </citation>
    <scope>NUCLEOTIDE SEQUENCE [LARGE SCALE GENOMIC DNA]</scope>
    <source>
        <strain evidence="5">DSM 4029</strain>
    </source>
</reference>
<feature type="binding site" evidence="1">
    <location>
        <position position="137"/>
    </location>
    <ligand>
        <name>Mn(2+)</name>
        <dbReference type="ChEBI" id="CHEBI:29035"/>
        <label>2</label>
    </ligand>
</feature>
<feature type="binding site" evidence="1">
    <location>
        <position position="101"/>
    </location>
    <ligand>
        <name>Mn(2+)</name>
        <dbReference type="ChEBI" id="CHEBI:29035"/>
        <label>2</label>
    </ligand>
</feature>
<dbReference type="NCBIfam" id="TIGR01891">
    <property type="entry name" value="amidohydrolases"/>
    <property type="match status" value="1"/>
</dbReference>
<feature type="binding site" evidence="1">
    <location>
        <position position="103"/>
    </location>
    <ligand>
        <name>Mn(2+)</name>
        <dbReference type="ChEBI" id="CHEBI:29035"/>
        <label>2</label>
    </ligand>
</feature>
<dbReference type="RefSeq" id="WP_021660744.1">
    <property type="nucleotide sequence ID" value="NZ_FQVY01000002.1"/>
</dbReference>
<dbReference type="GO" id="GO:0046872">
    <property type="term" value="F:metal ion binding"/>
    <property type="evidence" value="ECO:0007669"/>
    <property type="project" value="UniProtKB-KW"/>
</dbReference>
<accession>A0AAQ1RVX7</accession>
<dbReference type="InterPro" id="IPR002933">
    <property type="entry name" value="Peptidase_M20"/>
</dbReference>
<feature type="binding site" evidence="1">
    <location>
        <position position="361"/>
    </location>
    <ligand>
        <name>Mn(2+)</name>
        <dbReference type="ChEBI" id="CHEBI:29035"/>
        <label>2</label>
    </ligand>
</feature>
<organism evidence="4 5">
    <name type="scientific">Bittarella massiliensis</name>
    <name type="common">ex Durand et al. 2017</name>
    <dbReference type="NCBI Taxonomy" id="1720313"/>
    <lineage>
        <taxon>Bacteria</taxon>
        <taxon>Bacillati</taxon>
        <taxon>Bacillota</taxon>
        <taxon>Clostridia</taxon>
        <taxon>Eubacteriales</taxon>
        <taxon>Oscillospiraceae</taxon>
        <taxon>Bittarella (ex Durand et al. 2017)</taxon>
    </lineage>
</organism>
<feature type="domain" description="Peptidase M20 dimerisation" evidence="2">
    <location>
        <begin position="182"/>
        <end position="280"/>
    </location>
</feature>
<dbReference type="PANTHER" id="PTHR11014">
    <property type="entry name" value="PEPTIDASE M20 FAMILY MEMBER"/>
    <property type="match status" value="1"/>
</dbReference>
<keyword evidence="6" id="KW-1185">Reference proteome</keyword>
<dbReference type="SUPFAM" id="SSF55031">
    <property type="entry name" value="Bacterial exopeptidase dimerisation domain"/>
    <property type="match status" value="1"/>
</dbReference>
<dbReference type="Proteomes" id="UP000474718">
    <property type="component" value="Unassembled WGS sequence"/>
</dbReference>
<reference evidence="3 6" key="3">
    <citation type="journal article" date="2019" name="Nat. Med.">
        <title>A library of human gut bacterial isolates paired with longitudinal multiomics data enables mechanistic microbiome research.</title>
        <authorList>
            <person name="Poyet M."/>
            <person name="Groussin M."/>
            <person name="Gibbons S.M."/>
            <person name="Avila-Pacheco J."/>
            <person name="Jiang X."/>
            <person name="Kearney S.M."/>
            <person name="Perrotta A.R."/>
            <person name="Berdy B."/>
            <person name="Zhao S."/>
            <person name="Lieberman T.D."/>
            <person name="Swanson P.K."/>
            <person name="Smith M."/>
            <person name="Roesemann S."/>
            <person name="Alexander J.E."/>
            <person name="Rich S.A."/>
            <person name="Livny J."/>
            <person name="Vlamakis H."/>
            <person name="Clish C."/>
            <person name="Bullock K."/>
            <person name="Deik A."/>
            <person name="Scott J."/>
            <person name="Pierce K.A."/>
            <person name="Xavier R.J."/>
            <person name="Alm E.J."/>
        </authorList>
    </citation>
    <scope>NUCLEOTIDE SEQUENCE [LARGE SCALE GENOMIC DNA]</scope>
    <source>
        <strain evidence="3 6">BIOML-A2</strain>
    </source>
</reference>
<dbReference type="InterPro" id="IPR036264">
    <property type="entry name" value="Bact_exopeptidase_dim_dom"/>
</dbReference>
<name>A0AAQ1RVX7_9FIRM</name>
<protein>
    <submittedName>
        <fullName evidence="3">Amidohydrolase</fullName>
    </submittedName>
    <submittedName>
        <fullName evidence="4">Carboxypeptidase Ss1</fullName>
    </submittedName>
</protein>
<keyword evidence="1" id="KW-0464">Manganese</keyword>
<dbReference type="PIRSF" id="PIRSF005962">
    <property type="entry name" value="Pept_M20D_amidohydro"/>
    <property type="match status" value="1"/>
</dbReference>
<dbReference type="GO" id="GO:0004180">
    <property type="term" value="F:carboxypeptidase activity"/>
    <property type="evidence" value="ECO:0007669"/>
    <property type="project" value="UniProtKB-KW"/>
</dbReference>
<dbReference type="Proteomes" id="UP000184089">
    <property type="component" value="Unassembled WGS sequence"/>
</dbReference>
<evidence type="ECO:0000256" key="1">
    <source>
        <dbReference type="PIRSR" id="PIRSR005962-1"/>
    </source>
</evidence>
<dbReference type="Gene3D" id="3.30.70.360">
    <property type="match status" value="1"/>
</dbReference>
<evidence type="ECO:0000313" key="4">
    <source>
        <dbReference type="EMBL" id="SHG06910.1"/>
    </source>
</evidence>
<keyword evidence="4" id="KW-0121">Carboxypeptidase</keyword>
<comment type="caution">
    <text evidence="4">The sequence shown here is derived from an EMBL/GenBank/DDBJ whole genome shotgun (WGS) entry which is preliminary data.</text>
</comment>
<dbReference type="PANTHER" id="PTHR11014:SF63">
    <property type="entry name" value="METALLOPEPTIDASE, PUTATIVE (AFU_ORTHOLOGUE AFUA_6G09600)-RELATED"/>
    <property type="match status" value="1"/>
</dbReference>
<dbReference type="EMBL" id="WWVX01000002">
    <property type="protein sequence ID" value="MZL68813.1"/>
    <property type="molecule type" value="Genomic_DNA"/>
</dbReference>
<gene>
    <name evidence="3" type="ORF">GT747_03360</name>
    <name evidence="4" type="ORF">SAMN05444424_1353</name>
</gene>
<evidence type="ECO:0000313" key="5">
    <source>
        <dbReference type="Proteomes" id="UP000184089"/>
    </source>
</evidence>
<dbReference type="Pfam" id="PF07687">
    <property type="entry name" value="M20_dimer"/>
    <property type="match status" value="1"/>
</dbReference>
<dbReference type="Gene3D" id="3.40.630.10">
    <property type="entry name" value="Zn peptidases"/>
    <property type="match status" value="1"/>
</dbReference>
<evidence type="ECO:0000313" key="6">
    <source>
        <dbReference type="Proteomes" id="UP000474718"/>
    </source>
</evidence>
<dbReference type="AlphaFoldDB" id="A0AAQ1RVX7"/>
<proteinExistence type="predicted"/>
<keyword evidence="4" id="KW-0645">Protease</keyword>
<keyword evidence="1" id="KW-0479">Metal-binding</keyword>
<keyword evidence="4" id="KW-0378">Hydrolase</keyword>
<dbReference type="InterPro" id="IPR017439">
    <property type="entry name" value="Amidohydrolase"/>
</dbReference>
<comment type="cofactor">
    <cofactor evidence="1">
        <name>Mn(2+)</name>
        <dbReference type="ChEBI" id="CHEBI:29035"/>
    </cofactor>
    <text evidence="1">The Mn(2+) ion enhances activity.</text>
</comment>
<reference evidence="4" key="2">
    <citation type="submission" date="2016-11" db="EMBL/GenBank/DDBJ databases">
        <authorList>
            <person name="Varghese N."/>
            <person name="Submissions S."/>
        </authorList>
    </citation>
    <scope>NUCLEOTIDE SEQUENCE</scope>
    <source>
        <strain evidence="4">DSM 4029</strain>
    </source>
</reference>